<dbReference type="AlphaFoldDB" id="A0AAD5CKX4"/>
<gene>
    <name evidence="2" type="ORF">M8C21_010351</name>
</gene>
<keyword evidence="1" id="KW-0732">Signal</keyword>
<proteinExistence type="predicted"/>
<dbReference type="Proteomes" id="UP001206925">
    <property type="component" value="Unassembled WGS sequence"/>
</dbReference>
<keyword evidence="3" id="KW-1185">Reference proteome</keyword>
<comment type="caution">
    <text evidence="2">The sequence shown here is derived from an EMBL/GenBank/DDBJ whole genome shotgun (WGS) entry which is preliminary data.</text>
</comment>
<evidence type="ECO:0000313" key="3">
    <source>
        <dbReference type="Proteomes" id="UP001206925"/>
    </source>
</evidence>
<name>A0AAD5CKX4_AMBAR</name>
<protein>
    <submittedName>
        <fullName evidence="2">Uncharacterized protein</fullName>
    </submittedName>
</protein>
<dbReference type="EMBL" id="JAMZMK010007918">
    <property type="protein sequence ID" value="KAI7742745.1"/>
    <property type="molecule type" value="Genomic_DNA"/>
</dbReference>
<evidence type="ECO:0000313" key="2">
    <source>
        <dbReference type="EMBL" id="KAI7742745.1"/>
    </source>
</evidence>
<sequence length="127" mass="14662">MLVVVLFSFHALDQCTLAMYKRIRQVFHSRISSWDSVEALSPRIIESVDKNTKCSHDSKQRVNGDNLEESTVPMLSNFTPIVQIPSPDDSSSLERVYYRSLSKSDTHIVSFFHSQRENAKRFKIILQ</sequence>
<feature type="non-terminal residue" evidence="2">
    <location>
        <position position="1"/>
    </location>
</feature>
<accession>A0AAD5CKX4</accession>
<organism evidence="2 3">
    <name type="scientific">Ambrosia artemisiifolia</name>
    <name type="common">Common ragweed</name>
    <dbReference type="NCBI Taxonomy" id="4212"/>
    <lineage>
        <taxon>Eukaryota</taxon>
        <taxon>Viridiplantae</taxon>
        <taxon>Streptophyta</taxon>
        <taxon>Embryophyta</taxon>
        <taxon>Tracheophyta</taxon>
        <taxon>Spermatophyta</taxon>
        <taxon>Magnoliopsida</taxon>
        <taxon>eudicotyledons</taxon>
        <taxon>Gunneridae</taxon>
        <taxon>Pentapetalae</taxon>
        <taxon>asterids</taxon>
        <taxon>campanulids</taxon>
        <taxon>Asterales</taxon>
        <taxon>Asteraceae</taxon>
        <taxon>Asteroideae</taxon>
        <taxon>Heliantheae alliance</taxon>
        <taxon>Heliantheae</taxon>
        <taxon>Ambrosia</taxon>
    </lineage>
</organism>
<feature type="signal peptide" evidence="1">
    <location>
        <begin position="1"/>
        <end position="18"/>
    </location>
</feature>
<reference evidence="2" key="1">
    <citation type="submission" date="2022-06" db="EMBL/GenBank/DDBJ databases">
        <title>Uncovering the hologenomic basis of an extraordinary plant invasion.</title>
        <authorList>
            <person name="Bieker V.C."/>
            <person name="Martin M.D."/>
            <person name="Gilbert T."/>
            <person name="Hodgins K."/>
            <person name="Battlay P."/>
            <person name="Petersen B."/>
            <person name="Wilson J."/>
        </authorList>
    </citation>
    <scope>NUCLEOTIDE SEQUENCE</scope>
    <source>
        <strain evidence="2">AA19_3_7</strain>
        <tissue evidence="2">Leaf</tissue>
    </source>
</reference>
<evidence type="ECO:0000256" key="1">
    <source>
        <dbReference type="SAM" id="SignalP"/>
    </source>
</evidence>
<feature type="chain" id="PRO_5042085308" evidence="1">
    <location>
        <begin position="19"/>
        <end position="127"/>
    </location>
</feature>